<name>A0A5J5ECB1_9PEZI</name>
<reference evidence="2 3" key="1">
    <citation type="submission" date="2019-09" db="EMBL/GenBank/DDBJ databases">
        <title>Draft genome of the ectomycorrhizal ascomycete Sphaerosporella brunnea.</title>
        <authorList>
            <consortium name="DOE Joint Genome Institute"/>
            <person name="Benucci G.M."/>
            <person name="Marozzi G."/>
            <person name="Antonielli L."/>
            <person name="Sanchez S."/>
            <person name="Marco P."/>
            <person name="Wang X."/>
            <person name="Falini L.B."/>
            <person name="Barry K."/>
            <person name="Haridas S."/>
            <person name="Lipzen A."/>
            <person name="Labutti K."/>
            <person name="Grigoriev I.V."/>
            <person name="Murat C."/>
            <person name="Martin F."/>
            <person name="Albertini E."/>
            <person name="Donnini D."/>
            <person name="Bonito G."/>
        </authorList>
    </citation>
    <scope>NUCLEOTIDE SEQUENCE [LARGE SCALE GENOMIC DNA]</scope>
    <source>
        <strain evidence="2 3">Sb_GMNB300</strain>
    </source>
</reference>
<evidence type="ECO:0000313" key="2">
    <source>
        <dbReference type="EMBL" id="KAA8892679.1"/>
    </source>
</evidence>
<feature type="compositionally biased region" description="Basic residues" evidence="1">
    <location>
        <begin position="33"/>
        <end position="55"/>
    </location>
</feature>
<feature type="region of interest" description="Disordered" evidence="1">
    <location>
        <begin position="1"/>
        <end position="65"/>
    </location>
</feature>
<dbReference type="EMBL" id="VXIS01000637">
    <property type="protein sequence ID" value="KAA8892679.1"/>
    <property type="molecule type" value="Genomic_DNA"/>
</dbReference>
<dbReference type="Proteomes" id="UP000326924">
    <property type="component" value="Unassembled WGS sequence"/>
</dbReference>
<protein>
    <submittedName>
        <fullName evidence="2">Uncharacterized protein</fullName>
    </submittedName>
</protein>
<dbReference type="InParanoid" id="A0A5J5ECB1"/>
<sequence>MGANKSKHIITITEELPAPPPPRDTVYYVERPPRRHSHRHSHRRSHHCHHHHHHSSSAPPPPSQQITYVAAPAVEAAAGPAPSPAAFYLDAIPPPPPRAAPVELVSIPEPSANDQQQLQLLPAPAANAAAAADSPVVVNFHNSAASQFRPFSIMVPAGTEISRNGVRLIAGAAEAKPGVLALRFSDGSTKVLRDHQGNYVRQGFEGYVSVASDGNHYWVWITKEMEVRTITRTGPVAGFVEA</sequence>
<keyword evidence="3" id="KW-1185">Reference proteome</keyword>
<organism evidence="2 3">
    <name type="scientific">Sphaerosporella brunnea</name>
    <dbReference type="NCBI Taxonomy" id="1250544"/>
    <lineage>
        <taxon>Eukaryota</taxon>
        <taxon>Fungi</taxon>
        <taxon>Dikarya</taxon>
        <taxon>Ascomycota</taxon>
        <taxon>Pezizomycotina</taxon>
        <taxon>Pezizomycetes</taxon>
        <taxon>Pezizales</taxon>
        <taxon>Pyronemataceae</taxon>
        <taxon>Sphaerosporella</taxon>
    </lineage>
</organism>
<dbReference type="OrthoDB" id="10650920at2759"/>
<evidence type="ECO:0000256" key="1">
    <source>
        <dbReference type="SAM" id="MobiDB-lite"/>
    </source>
</evidence>
<evidence type="ECO:0000313" key="3">
    <source>
        <dbReference type="Proteomes" id="UP000326924"/>
    </source>
</evidence>
<proteinExistence type="predicted"/>
<dbReference type="AlphaFoldDB" id="A0A5J5ECB1"/>
<gene>
    <name evidence="2" type="ORF">FN846DRAFT_896648</name>
</gene>
<accession>A0A5J5ECB1</accession>
<comment type="caution">
    <text evidence="2">The sequence shown here is derived from an EMBL/GenBank/DDBJ whole genome shotgun (WGS) entry which is preliminary data.</text>
</comment>